<dbReference type="PROSITE" id="PS50835">
    <property type="entry name" value="IG_LIKE"/>
    <property type="match status" value="1"/>
</dbReference>
<dbReference type="Pfam" id="PF00002">
    <property type="entry name" value="7tm_2"/>
    <property type="match status" value="1"/>
</dbReference>
<evidence type="ECO:0008006" key="19">
    <source>
        <dbReference type="Google" id="ProtNLM"/>
    </source>
</evidence>
<evidence type="ECO:0000256" key="3">
    <source>
        <dbReference type="ARBA" id="ARBA00022614"/>
    </source>
</evidence>
<dbReference type="InterPro" id="IPR036445">
    <property type="entry name" value="GPCR_2_extracell_dom_sf"/>
</dbReference>
<keyword evidence="8" id="KW-0297">G-protein coupled receptor</keyword>
<dbReference type="Ensembl" id="ENSGWIT00000019024.1">
    <property type="protein sequence ID" value="ENSGWIP00000017234.1"/>
    <property type="gene ID" value="ENSGWIG00000009562.1"/>
</dbReference>
<dbReference type="Proteomes" id="UP000694680">
    <property type="component" value="Chromosome 15"/>
</dbReference>
<dbReference type="PANTHER" id="PTHR45930">
    <property type="entry name" value="G-PROTEIN COUPLED RECEPTOR 124-LIKE PROTEIN"/>
    <property type="match status" value="1"/>
</dbReference>
<dbReference type="AlphaFoldDB" id="A0A8C5E8Y7"/>
<reference evidence="17" key="3">
    <citation type="submission" date="2025-09" db="UniProtKB">
        <authorList>
            <consortium name="Ensembl"/>
        </authorList>
    </citation>
    <scope>IDENTIFICATION</scope>
</reference>
<evidence type="ECO:0000256" key="7">
    <source>
        <dbReference type="ARBA" id="ARBA00022989"/>
    </source>
</evidence>
<evidence type="ECO:0000256" key="5">
    <source>
        <dbReference type="ARBA" id="ARBA00022729"/>
    </source>
</evidence>
<dbReference type="InterPro" id="IPR017981">
    <property type="entry name" value="GPCR_2-like_7TM"/>
</dbReference>
<evidence type="ECO:0000259" key="16">
    <source>
        <dbReference type="PROSITE" id="PS50835"/>
    </source>
</evidence>
<dbReference type="InterPro" id="IPR013783">
    <property type="entry name" value="Ig-like_fold"/>
</dbReference>
<evidence type="ECO:0000259" key="14">
    <source>
        <dbReference type="PROSITE" id="PS50227"/>
    </source>
</evidence>
<dbReference type="GO" id="GO:0007166">
    <property type="term" value="P:cell surface receptor signaling pathway"/>
    <property type="evidence" value="ECO:0007669"/>
    <property type="project" value="InterPro"/>
</dbReference>
<dbReference type="InterPro" id="IPR032675">
    <property type="entry name" value="LRR_dom_sf"/>
</dbReference>
<dbReference type="InterPro" id="IPR036179">
    <property type="entry name" value="Ig-like_dom_sf"/>
</dbReference>
<proteinExistence type="inferred from homology"/>
<dbReference type="SUPFAM" id="SSF48726">
    <property type="entry name" value="Immunoglobulin"/>
    <property type="match status" value="1"/>
</dbReference>
<feature type="transmembrane region" description="Helical" evidence="13">
    <location>
        <begin position="530"/>
        <end position="550"/>
    </location>
</feature>
<dbReference type="InterPro" id="IPR007110">
    <property type="entry name" value="Ig-like_dom"/>
</dbReference>
<dbReference type="InterPro" id="IPR017983">
    <property type="entry name" value="GPCR_2_secretin-like_CS"/>
</dbReference>
<dbReference type="InterPro" id="IPR001879">
    <property type="entry name" value="GPCR_2_extracellular_dom"/>
</dbReference>
<dbReference type="Gene3D" id="3.80.10.10">
    <property type="entry name" value="Ribonuclease Inhibitor"/>
    <property type="match status" value="1"/>
</dbReference>
<evidence type="ECO:0000256" key="6">
    <source>
        <dbReference type="ARBA" id="ARBA00022737"/>
    </source>
</evidence>
<reference evidence="17" key="2">
    <citation type="submission" date="2025-08" db="UniProtKB">
        <authorList>
            <consortium name="Ensembl"/>
        </authorList>
    </citation>
    <scope>IDENTIFICATION</scope>
</reference>
<keyword evidence="11" id="KW-0325">Glycoprotein</keyword>
<keyword evidence="5" id="KW-0732">Signal</keyword>
<dbReference type="GO" id="GO:0004930">
    <property type="term" value="F:G protein-coupled receptor activity"/>
    <property type="evidence" value="ECO:0007669"/>
    <property type="project" value="UniProtKB-KW"/>
</dbReference>
<dbReference type="PANTHER" id="PTHR45930:SF3">
    <property type="entry name" value="ADHESION G PROTEIN-COUPLED RECEPTOR A1"/>
    <property type="match status" value="1"/>
</dbReference>
<dbReference type="Gene3D" id="2.60.40.10">
    <property type="entry name" value="Immunoglobulins"/>
    <property type="match status" value="1"/>
</dbReference>
<comment type="subcellular location">
    <subcellularLocation>
        <location evidence="1">Membrane</location>
        <topology evidence="1">Multi-pass membrane protein</topology>
    </subcellularLocation>
</comment>
<dbReference type="InterPro" id="IPR058808">
    <property type="entry name" value="GAIN_ADGRA2/3"/>
</dbReference>
<dbReference type="Gene3D" id="1.20.1070.10">
    <property type="entry name" value="Rhodopsin 7-helix transmembrane proteins"/>
    <property type="match status" value="1"/>
</dbReference>
<dbReference type="GO" id="GO:0014069">
    <property type="term" value="C:postsynaptic density"/>
    <property type="evidence" value="ECO:0007669"/>
    <property type="project" value="TreeGrafter"/>
</dbReference>
<evidence type="ECO:0000259" key="15">
    <source>
        <dbReference type="PROSITE" id="PS50261"/>
    </source>
</evidence>
<dbReference type="InterPro" id="IPR000483">
    <property type="entry name" value="Cys-rich_flank_reg_C"/>
</dbReference>
<gene>
    <name evidence="17" type="primary">adgra1</name>
</gene>
<feature type="transmembrane region" description="Helical" evidence="13">
    <location>
        <begin position="448"/>
        <end position="468"/>
    </location>
</feature>
<feature type="transmembrane region" description="Helical" evidence="13">
    <location>
        <begin position="666"/>
        <end position="686"/>
    </location>
</feature>
<keyword evidence="12" id="KW-0807">Transducer</keyword>
<keyword evidence="4 13" id="KW-0812">Transmembrane</keyword>
<feature type="domain" description="G-protein coupled receptors family 2 profile 1" evidence="14">
    <location>
        <begin position="189"/>
        <end position="284"/>
    </location>
</feature>
<organism evidence="17 18">
    <name type="scientific">Gouania willdenowi</name>
    <name type="common">Blunt-snouted clingfish</name>
    <name type="synonym">Lepadogaster willdenowi</name>
    <dbReference type="NCBI Taxonomy" id="441366"/>
    <lineage>
        <taxon>Eukaryota</taxon>
        <taxon>Metazoa</taxon>
        <taxon>Chordata</taxon>
        <taxon>Craniata</taxon>
        <taxon>Vertebrata</taxon>
        <taxon>Euteleostomi</taxon>
        <taxon>Actinopterygii</taxon>
        <taxon>Neopterygii</taxon>
        <taxon>Teleostei</taxon>
        <taxon>Neoteleostei</taxon>
        <taxon>Acanthomorphata</taxon>
        <taxon>Ovalentaria</taxon>
        <taxon>Blenniimorphae</taxon>
        <taxon>Blenniiformes</taxon>
        <taxon>Gobiesocoidei</taxon>
        <taxon>Gobiesocidae</taxon>
        <taxon>Gobiesocinae</taxon>
        <taxon>Gouania</taxon>
    </lineage>
</organism>
<evidence type="ECO:0000256" key="11">
    <source>
        <dbReference type="ARBA" id="ARBA00023180"/>
    </source>
</evidence>
<keyword evidence="7 13" id="KW-1133">Transmembrane helix</keyword>
<dbReference type="SUPFAM" id="SSF111418">
    <property type="entry name" value="Hormone receptor domain"/>
    <property type="match status" value="1"/>
</dbReference>
<dbReference type="SUPFAM" id="SSF52058">
    <property type="entry name" value="L domain-like"/>
    <property type="match status" value="1"/>
</dbReference>
<evidence type="ECO:0000313" key="17">
    <source>
        <dbReference type="Ensembl" id="ENSGWIP00000017234.1"/>
    </source>
</evidence>
<feature type="transmembrane region" description="Helical" evidence="13">
    <location>
        <begin position="570"/>
        <end position="593"/>
    </location>
</feature>
<evidence type="ECO:0000256" key="2">
    <source>
        <dbReference type="ARBA" id="ARBA00007343"/>
    </source>
</evidence>
<keyword evidence="10" id="KW-0675">Receptor</keyword>
<dbReference type="Pfam" id="PF26588">
    <property type="entry name" value="GAIN_ADGRA3"/>
    <property type="match status" value="1"/>
</dbReference>
<dbReference type="PROSITE" id="PS50227">
    <property type="entry name" value="G_PROTEIN_RECEP_F2_3"/>
    <property type="match status" value="1"/>
</dbReference>
<dbReference type="PROSITE" id="PS00650">
    <property type="entry name" value="G_PROTEIN_RECEP_F2_2"/>
    <property type="match status" value="1"/>
</dbReference>
<keyword evidence="9 13" id="KW-0472">Membrane</keyword>
<evidence type="ECO:0000256" key="12">
    <source>
        <dbReference type="ARBA" id="ARBA00023224"/>
    </source>
</evidence>
<evidence type="ECO:0000256" key="9">
    <source>
        <dbReference type="ARBA" id="ARBA00023136"/>
    </source>
</evidence>
<feature type="transmembrane region" description="Helical" evidence="13">
    <location>
        <begin position="692"/>
        <end position="711"/>
    </location>
</feature>
<feature type="domain" description="Ig-like" evidence="16">
    <location>
        <begin position="108"/>
        <end position="206"/>
    </location>
</feature>
<evidence type="ECO:0000256" key="10">
    <source>
        <dbReference type="ARBA" id="ARBA00023170"/>
    </source>
</evidence>
<keyword evidence="6" id="KW-0677">Repeat</keyword>
<feature type="transmembrane region" description="Helical" evidence="13">
    <location>
        <begin position="474"/>
        <end position="496"/>
    </location>
</feature>
<evidence type="ECO:0000256" key="1">
    <source>
        <dbReference type="ARBA" id="ARBA00004141"/>
    </source>
</evidence>
<feature type="transmembrane region" description="Helical" evidence="13">
    <location>
        <begin position="415"/>
        <end position="436"/>
    </location>
</feature>
<comment type="similarity">
    <text evidence="2">Belongs to the G-protein coupled receptor 2 family. Adhesion G-protein coupled receptor (ADGR) subfamily.</text>
</comment>
<name>A0A8C5E8Y7_GOUWI</name>
<dbReference type="InterPro" id="IPR051963">
    <property type="entry name" value="Adhesion_GPCR_A"/>
</dbReference>
<evidence type="ECO:0000256" key="8">
    <source>
        <dbReference type="ARBA" id="ARBA00023040"/>
    </source>
</evidence>
<keyword evidence="18" id="KW-1185">Reference proteome</keyword>
<dbReference type="SMART" id="SM00082">
    <property type="entry name" value="LRRCT"/>
    <property type="match status" value="1"/>
</dbReference>
<accession>A0A8C5E8Y7</accession>
<reference evidence="17" key="1">
    <citation type="submission" date="2020-06" db="EMBL/GenBank/DDBJ databases">
        <authorList>
            <consortium name="Wellcome Sanger Institute Data Sharing"/>
        </authorList>
    </citation>
    <scope>NUCLEOTIDE SEQUENCE [LARGE SCALE GENOMIC DNA]</scope>
</reference>
<dbReference type="InterPro" id="IPR000832">
    <property type="entry name" value="GPCR_2_secretin-like"/>
</dbReference>
<dbReference type="GO" id="GO:0098978">
    <property type="term" value="C:glutamatergic synapse"/>
    <property type="evidence" value="ECO:0007669"/>
    <property type="project" value="TreeGrafter"/>
</dbReference>
<sequence length="970" mass="107608">MNLELPAFSNVFNYISSSVTSSLNLSGNIFSTLTAGLFTQLLALKVLHFGTDTLFCDCELKWLLLWARQNSVRIGNDTLCIFPNHLHGLKFRHLREQQLRCDGPLEMPFFQLIPSQKQLVFRGDRLPLQCTASHLDPSVELRWRHNRNMVTTQEDRGIYLEETLLHDCCLLTSEVILSNIDMGVSGIWECLVTTSRGNASLQMEIVVVETSAPYCPADRVTNNKGDFRWPKTLAGILAFQRCAPARFPSGSSSPLRTKEKKAWRRCDQTGRWAEEDYTQCPYANKFTYDLHELTQIPINASNAQPLGQQLVAFTSNAAHFTDVMDVIFVTHLVERLTRLAGKHKELGDYISDIASNMMQVEEHILWMAQNEARACTRIVQCVERIADLALTGDNHVISKVVLSFPPYPGEFLHPVVYACTAVMLLCLFASIITYIVHHSAIRISRKGWHMLLNFCFHTALTFAVFAGGINRIKYPIICQAVGVVLHYSSLSTMLWLGVTARNIYKQVTKKPPQSQDGDPPPPMKQPLLRFYLVSGGVPLIICGVTAAVNIDNYGSGEQAPFCWMAWEPSLGAFFGPVAFIFLVTCIYFLCTFIQLRRHPEKKYELKQLTEEQQRLAAVDVPTHCHQAAEPGAPPSGSGCPAGCPGVPINPALLANEHSFKAQLRTAAFTMFLFLATWTFGALAVSQGHFLDMIFSCLYGAFSVTLGLFILIHHCAKRDDVWHCWCSCCPGNHTPGHSHGHSHCHHDSPCKGKALLSCSHSTLGHCKHSTLPSSQNHITCLAPVTPCCAMLHSQQLMEEEPSATHVLLHADPEAYRPGIQLHSCLKSSSRTKGHSRRAGAGTCPGGTEKEYAYHIPAGMDGGSVHSSHTDSPHSTHERHVHICPHLAHDGHHTCHVAATHEALACHNPLAEEEPVATHHHLEMHGPRRQSYPQNPPNQNGILKGGLHEGLLYASDSTGNIRTGPWKNETTV</sequence>
<keyword evidence="3" id="KW-0433">Leucine-rich repeat</keyword>
<dbReference type="Gene3D" id="4.10.1240.10">
    <property type="entry name" value="GPCR, family 2, extracellular hormone receptor domain"/>
    <property type="match status" value="1"/>
</dbReference>
<feature type="domain" description="G-protein coupled receptors family 2 profile 2" evidence="15">
    <location>
        <begin position="412"/>
        <end position="717"/>
    </location>
</feature>
<evidence type="ECO:0000313" key="18">
    <source>
        <dbReference type="Proteomes" id="UP000694680"/>
    </source>
</evidence>
<protein>
    <recommendedName>
        <fullName evidence="19">Adhesion G protein-coupled receptor A1</fullName>
    </recommendedName>
</protein>
<dbReference type="GO" id="GO:0005886">
    <property type="term" value="C:plasma membrane"/>
    <property type="evidence" value="ECO:0007669"/>
    <property type="project" value="TreeGrafter"/>
</dbReference>
<evidence type="ECO:0000256" key="13">
    <source>
        <dbReference type="SAM" id="Phobius"/>
    </source>
</evidence>
<dbReference type="PROSITE" id="PS50261">
    <property type="entry name" value="G_PROTEIN_RECEP_F2_4"/>
    <property type="match status" value="1"/>
</dbReference>
<evidence type="ECO:0000256" key="4">
    <source>
        <dbReference type="ARBA" id="ARBA00022692"/>
    </source>
</evidence>